<dbReference type="Gene3D" id="1.25.10.10">
    <property type="entry name" value="Leucine-rich Repeat Variant"/>
    <property type="match status" value="1"/>
</dbReference>
<name>A5AYE1_VITVI</name>
<accession>A5AYE1</accession>
<evidence type="ECO:0000313" key="5">
    <source>
        <dbReference type="EMBL" id="CAN73925.1"/>
    </source>
</evidence>
<dbReference type="PANTHER" id="PTHR10663:SF312">
    <property type="entry name" value="BREFELDIN A-INHIBITED GUANINE NUCLEOTIDE-EXCHANGE PROTEIN 5"/>
    <property type="match status" value="1"/>
</dbReference>
<evidence type="ECO:0000259" key="4">
    <source>
        <dbReference type="Pfam" id="PF16206"/>
    </source>
</evidence>
<feature type="domain" description="Mon2/Sec7/BIG1-like HDS" evidence="3">
    <location>
        <begin position="366"/>
        <end position="445"/>
    </location>
</feature>
<dbReference type="EMBL" id="AM440079">
    <property type="protein sequence ID" value="CAN73925.1"/>
    <property type="molecule type" value="Genomic_DNA"/>
</dbReference>
<dbReference type="PANTHER" id="PTHR10663">
    <property type="entry name" value="GUANYL-NUCLEOTIDE EXCHANGE FACTOR"/>
    <property type="match status" value="1"/>
</dbReference>
<feature type="domain" description="Mon2 C-terminal" evidence="4">
    <location>
        <begin position="519"/>
        <end position="584"/>
    </location>
</feature>
<dbReference type="InterPro" id="IPR000477">
    <property type="entry name" value="RT_dom"/>
</dbReference>
<evidence type="ECO:0000259" key="3">
    <source>
        <dbReference type="Pfam" id="PF09324"/>
    </source>
</evidence>
<dbReference type="Pfam" id="PF16206">
    <property type="entry name" value="Mon2_C"/>
    <property type="match status" value="1"/>
</dbReference>
<dbReference type="Pfam" id="PF09324">
    <property type="entry name" value="Sec7-like_HDS"/>
    <property type="match status" value="1"/>
</dbReference>
<sequence length="876" mass="98422">MAFWLFGWDVVKVEIMGIFREFHERGRFVKSLNATFLVLVPKKGGAEDLKDFRPISLVGSLYKLLAKVLANKIKKGRQIFDAVLIANEVVDSRLKSNQGGVMCKLDIEKTYDHVGWKFLLAVIKQMGFGERWIKWIEWCISTACSGLKVNLEKSELILVGRVNDIEELALELGCKVGGLPSSYLGLPLGAPFKSEVVWDSVEERFRKKLAMWKRQYISKGGRLTLIRSTLSSFPVYFRSFFLLPRKVRMRLEKIQRDFLWGGGALDQRPHLVRWNLVCLERKKGGLGVRNLALMNKTLLVKSLYSILEPGGSTLFPYVGIWRAGVPPKVWARIWSVLANHFISAGSHHDEKIAMYAIDSLRQLGMKYLERAELANFTFQNDILKPFVILMRNSQSETIRSLIVDCIVQTVSSKLTEAYVSTDDKIKAAADDELESIVESAFENVEQVILEHFDQVVGDCFMDCVNCLIGFSNNKSSHRISLKAIALLRICEDRLAEGLIPGGALKPIDINMDTTFDVTEHYWFPMLAGLSDLTSDPRPEVRSCALEVLFDLLNERGHKFSSSFWESIFHRVLFPIFDHVRDASKESLVSSGDEWLRETSIHSLQLLCNLFNTFYKEVCFMLPPLLSLLLDCAKKTDQSVVSISLGALVHLIEVGGHQFSESDWDTLLKSIRDASYTTQPLELLNALGFENPKNHAVLARDSEINKGVSPSPKSVDNIQVDDHQFDVRDNGKTSPLASPSIVSDGTIKNLNASVVEDHNQEMGFQTNLDGSEGLPSPSGRAQKAAEVGLHRSQTIGQRIMGNMMDNLFLRSLTSKSKSRVSDASAPPSPPKVNPRSTQRINLSADGPSQCDLRPEYKFLSMDWDPIKMNIVRLATRS</sequence>
<protein>
    <submittedName>
        <fullName evidence="5">Uncharacterized protein</fullName>
    </submittedName>
</protein>
<dbReference type="InterPro" id="IPR032817">
    <property type="entry name" value="Mon2_C"/>
</dbReference>
<feature type="region of interest" description="Disordered" evidence="1">
    <location>
        <begin position="817"/>
        <end position="846"/>
    </location>
</feature>
<proteinExistence type="predicted"/>
<feature type="domain" description="Reverse transcriptase" evidence="2">
    <location>
        <begin position="40"/>
        <end position="158"/>
    </location>
</feature>
<evidence type="ECO:0000259" key="2">
    <source>
        <dbReference type="Pfam" id="PF00078"/>
    </source>
</evidence>
<dbReference type="InterPro" id="IPR015403">
    <property type="entry name" value="Mon2/Sec7/BIG1-like_HDS"/>
</dbReference>
<organism evidence="5">
    <name type="scientific">Vitis vinifera</name>
    <name type="common">Grape</name>
    <dbReference type="NCBI Taxonomy" id="29760"/>
    <lineage>
        <taxon>Eukaryota</taxon>
        <taxon>Viridiplantae</taxon>
        <taxon>Streptophyta</taxon>
        <taxon>Embryophyta</taxon>
        <taxon>Tracheophyta</taxon>
        <taxon>Spermatophyta</taxon>
        <taxon>Magnoliopsida</taxon>
        <taxon>eudicotyledons</taxon>
        <taxon>Gunneridae</taxon>
        <taxon>Pentapetalae</taxon>
        <taxon>rosids</taxon>
        <taxon>Vitales</taxon>
        <taxon>Vitaceae</taxon>
        <taxon>Viteae</taxon>
        <taxon>Vitis</taxon>
    </lineage>
</organism>
<dbReference type="AlphaFoldDB" id="A5AYE1"/>
<evidence type="ECO:0000256" key="1">
    <source>
        <dbReference type="SAM" id="MobiDB-lite"/>
    </source>
</evidence>
<reference evidence="5" key="1">
    <citation type="journal article" date="2007" name="PLoS ONE">
        <title>The first genome sequence of an elite grapevine cultivar (Pinot noir Vitis vinifera L.): coping with a highly heterozygous genome.</title>
        <authorList>
            <person name="Velasco R."/>
            <person name="Zharkikh A."/>
            <person name="Troggio M."/>
            <person name="Cartwright D.A."/>
            <person name="Cestaro A."/>
            <person name="Pruss D."/>
            <person name="Pindo M."/>
            <person name="FitzGerald L.M."/>
            <person name="Vezzulli S."/>
            <person name="Reid J."/>
            <person name="Malacarne G."/>
            <person name="Iliev D."/>
            <person name="Coppola G."/>
            <person name="Wardell B."/>
            <person name="Micheletti D."/>
            <person name="Macalma T."/>
            <person name="Facci M."/>
            <person name="Mitchell J.T."/>
            <person name="Perazzolli M."/>
            <person name="Eldredge G."/>
            <person name="Gatto P."/>
            <person name="Oyzerski R."/>
            <person name="Moretto M."/>
            <person name="Gutin N."/>
            <person name="Stefanini M."/>
            <person name="Chen Y."/>
            <person name="Segala C."/>
            <person name="Davenport C."/>
            <person name="Dematte L."/>
            <person name="Mraz A."/>
            <person name="Battilana J."/>
            <person name="Stormo K."/>
            <person name="Costa F."/>
            <person name="Tao Q."/>
            <person name="Si-Ammour A."/>
            <person name="Harkins T."/>
            <person name="Lackey A."/>
            <person name="Perbost C."/>
            <person name="Taillon B."/>
            <person name="Stella A."/>
            <person name="Solovyev V."/>
            <person name="Fawcett J.A."/>
            <person name="Sterck L."/>
            <person name="Vandepoele K."/>
            <person name="Grando S.M."/>
            <person name="Toppo S."/>
            <person name="Moser C."/>
            <person name="Lanchbury J."/>
            <person name="Bogden R."/>
            <person name="Skolnick M."/>
            <person name="Sgaramella V."/>
            <person name="Bhatnagar S.K."/>
            <person name="Fontana P."/>
            <person name="Gutin A."/>
            <person name="Van de Peer Y."/>
            <person name="Salamini F."/>
            <person name="Viola R."/>
        </authorList>
    </citation>
    <scope>NUCLEOTIDE SEQUENCE</scope>
</reference>
<dbReference type="Pfam" id="PF00078">
    <property type="entry name" value="RVT_1"/>
    <property type="match status" value="1"/>
</dbReference>
<dbReference type="InterPro" id="IPR016024">
    <property type="entry name" value="ARM-type_fold"/>
</dbReference>
<dbReference type="ExpressionAtlas" id="A5AYE1">
    <property type="expression patterns" value="baseline and differential"/>
</dbReference>
<dbReference type="SUPFAM" id="SSF48371">
    <property type="entry name" value="ARM repeat"/>
    <property type="match status" value="1"/>
</dbReference>
<gene>
    <name evidence="5" type="ORF">VITISV_005807</name>
</gene>
<dbReference type="InterPro" id="IPR011989">
    <property type="entry name" value="ARM-like"/>
</dbReference>